<dbReference type="PROSITE" id="PS50075">
    <property type="entry name" value="CARRIER"/>
    <property type="match status" value="1"/>
</dbReference>
<dbReference type="AlphaFoldDB" id="A0A432D1C4"/>
<dbReference type="RefSeq" id="WP_126572457.1">
    <property type="nucleotide sequence ID" value="NZ_RXZH01000001.1"/>
</dbReference>
<reference evidence="2 3" key="1">
    <citation type="submission" date="2018-12" db="EMBL/GenBank/DDBJ databases">
        <title>Vibrio sp. isolated from China Sea.</title>
        <authorList>
            <person name="Li Y."/>
        </authorList>
    </citation>
    <scope>NUCLEOTIDE SEQUENCE [LARGE SCALE GENOMIC DNA]</scope>
    <source>
        <strain evidence="2 3">BEI207</strain>
    </source>
</reference>
<name>A0A432D1C4_9VIBR</name>
<keyword evidence="3" id="KW-1185">Reference proteome</keyword>
<sequence>MKHSFQKTNSHKQVQVEKLHNEIKQLIIDALNLEDLTIEEIETDAPLFGDGLGLDSIDALELGLAIKKKYNIVIDADDSNTREHFASVSNLAKYISAQASE</sequence>
<gene>
    <name evidence="2" type="ORF">EJ063_02670</name>
</gene>
<dbReference type="InterPro" id="IPR036736">
    <property type="entry name" value="ACP-like_sf"/>
</dbReference>
<dbReference type="Pfam" id="PF00550">
    <property type="entry name" value="PP-binding"/>
    <property type="match status" value="1"/>
</dbReference>
<evidence type="ECO:0000313" key="3">
    <source>
        <dbReference type="Proteomes" id="UP000268973"/>
    </source>
</evidence>
<feature type="domain" description="Carrier" evidence="1">
    <location>
        <begin position="17"/>
        <end position="99"/>
    </location>
</feature>
<dbReference type="OrthoDB" id="9803943at2"/>
<evidence type="ECO:0000259" key="1">
    <source>
        <dbReference type="PROSITE" id="PS50075"/>
    </source>
</evidence>
<dbReference type="InterPro" id="IPR009081">
    <property type="entry name" value="PP-bd_ACP"/>
</dbReference>
<evidence type="ECO:0000313" key="2">
    <source>
        <dbReference type="EMBL" id="RTZ17706.1"/>
    </source>
</evidence>
<protein>
    <submittedName>
        <fullName evidence="2">Acyl carrier protein</fullName>
    </submittedName>
</protein>
<dbReference type="SUPFAM" id="SSF47336">
    <property type="entry name" value="ACP-like"/>
    <property type="match status" value="1"/>
</dbReference>
<dbReference type="Proteomes" id="UP000268973">
    <property type="component" value="Unassembled WGS sequence"/>
</dbReference>
<proteinExistence type="predicted"/>
<accession>A0A432D1C4</accession>
<organism evidence="2 3">
    <name type="scientific">Vibrio aquaticus</name>
    <dbReference type="NCBI Taxonomy" id="2496559"/>
    <lineage>
        <taxon>Bacteria</taxon>
        <taxon>Pseudomonadati</taxon>
        <taxon>Pseudomonadota</taxon>
        <taxon>Gammaproteobacteria</taxon>
        <taxon>Vibrionales</taxon>
        <taxon>Vibrionaceae</taxon>
        <taxon>Vibrio</taxon>
    </lineage>
</organism>
<dbReference type="EMBL" id="RXZH01000001">
    <property type="protein sequence ID" value="RTZ17706.1"/>
    <property type="molecule type" value="Genomic_DNA"/>
</dbReference>
<comment type="caution">
    <text evidence="2">The sequence shown here is derived from an EMBL/GenBank/DDBJ whole genome shotgun (WGS) entry which is preliminary data.</text>
</comment>
<dbReference type="Gene3D" id="1.10.1200.10">
    <property type="entry name" value="ACP-like"/>
    <property type="match status" value="1"/>
</dbReference>
<dbReference type="NCBIfam" id="NF006617">
    <property type="entry name" value="PRK09184.1"/>
    <property type="match status" value="1"/>
</dbReference>